<evidence type="ECO:0000259" key="25">
    <source>
        <dbReference type="Pfam" id="PF11838"/>
    </source>
</evidence>
<accession>A0AAJ7FSG8</accession>
<dbReference type="Gene3D" id="1.10.390.10">
    <property type="entry name" value="Neutral Protease Domain 2"/>
    <property type="match status" value="1"/>
</dbReference>
<evidence type="ECO:0000313" key="28">
    <source>
        <dbReference type="RefSeq" id="XP_015606016.1"/>
    </source>
</evidence>
<gene>
    <name evidence="28 29" type="primary">LOC107272895</name>
</gene>
<dbReference type="CDD" id="cd09601">
    <property type="entry name" value="M1_APN-Q_like"/>
    <property type="match status" value="1"/>
</dbReference>
<dbReference type="Pfam" id="PF01433">
    <property type="entry name" value="Peptidase_M1"/>
    <property type="match status" value="1"/>
</dbReference>
<dbReference type="GO" id="GO:0005737">
    <property type="term" value="C:cytoplasm"/>
    <property type="evidence" value="ECO:0007669"/>
    <property type="project" value="TreeGrafter"/>
</dbReference>
<feature type="active site" description="Proton acceptor" evidence="19">
    <location>
        <position position="338"/>
    </location>
</feature>
<keyword evidence="9 20" id="KW-0479">Metal-binding</keyword>
<dbReference type="GO" id="GO:0016285">
    <property type="term" value="F:alanyl aminopeptidase activity"/>
    <property type="evidence" value="ECO:0007669"/>
    <property type="project" value="UniProtKB-EC"/>
</dbReference>
<keyword evidence="14 22" id="KW-0482">Metalloprotease</keyword>
<dbReference type="InterPro" id="IPR045357">
    <property type="entry name" value="Aminopeptidase_N-like_N"/>
</dbReference>
<feature type="binding site" evidence="20">
    <location>
        <position position="341"/>
    </location>
    <ligand>
        <name>Zn(2+)</name>
        <dbReference type="ChEBI" id="CHEBI:29105"/>
        <note>catalytic</note>
    </ligand>
</feature>
<organism evidence="27 29">
    <name type="scientific">Cephus cinctus</name>
    <name type="common">Wheat stem sawfly</name>
    <dbReference type="NCBI Taxonomy" id="211228"/>
    <lineage>
        <taxon>Eukaryota</taxon>
        <taxon>Metazoa</taxon>
        <taxon>Ecdysozoa</taxon>
        <taxon>Arthropoda</taxon>
        <taxon>Hexapoda</taxon>
        <taxon>Insecta</taxon>
        <taxon>Pterygota</taxon>
        <taxon>Neoptera</taxon>
        <taxon>Endopterygota</taxon>
        <taxon>Hymenoptera</taxon>
        <taxon>Cephoidea</taxon>
        <taxon>Cephidae</taxon>
        <taxon>Cephus</taxon>
    </lineage>
</organism>
<comment type="catalytic activity">
    <reaction evidence="1">
        <text>Release of an N-terminal amino acid, Xaa-|-Yaa- from a peptide, amide or arylamide. Xaa is preferably Ala, but may be most amino acids including Pro (slow action). When a terminal hydrophobic residue is followed by a prolyl residue, the two may be released as an intact Xaa-Pro dipeptide.</text>
        <dbReference type="EC" id="3.4.11.2"/>
    </reaction>
</comment>
<evidence type="ECO:0000256" key="8">
    <source>
        <dbReference type="ARBA" id="ARBA00022692"/>
    </source>
</evidence>
<evidence type="ECO:0000256" key="3">
    <source>
        <dbReference type="ARBA" id="ARBA00004609"/>
    </source>
</evidence>
<evidence type="ECO:0000259" key="26">
    <source>
        <dbReference type="Pfam" id="PF17900"/>
    </source>
</evidence>
<dbReference type="GO" id="GO:0042277">
    <property type="term" value="F:peptide binding"/>
    <property type="evidence" value="ECO:0007669"/>
    <property type="project" value="TreeGrafter"/>
</dbReference>
<evidence type="ECO:0000256" key="18">
    <source>
        <dbReference type="ARBA" id="ARBA00023288"/>
    </source>
</evidence>
<evidence type="ECO:0000256" key="5">
    <source>
        <dbReference type="ARBA" id="ARBA00022475"/>
    </source>
</evidence>
<dbReference type="FunFam" id="2.60.40.1730:FF:000002">
    <property type="entry name" value="Aminopeptidase"/>
    <property type="match status" value="1"/>
</dbReference>
<dbReference type="InterPro" id="IPR050344">
    <property type="entry name" value="Peptidase_M1_aminopeptidases"/>
</dbReference>
<keyword evidence="12 20" id="KW-0862">Zinc</keyword>
<feature type="domain" description="ERAP1-like C-terminal" evidence="25">
    <location>
        <begin position="574"/>
        <end position="877"/>
    </location>
</feature>
<dbReference type="GO" id="GO:0098552">
    <property type="term" value="C:side of membrane"/>
    <property type="evidence" value="ECO:0007669"/>
    <property type="project" value="UniProtKB-KW"/>
</dbReference>
<keyword evidence="27" id="KW-1185">Reference proteome</keyword>
<dbReference type="GO" id="GO:0070006">
    <property type="term" value="F:metalloaminopeptidase activity"/>
    <property type="evidence" value="ECO:0007669"/>
    <property type="project" value="TreeGrafter"/>
</dbReference>
<feature type="domain" description="Aminopeptidase N-like N-terminal" evidence="26">
    <location>
        <begin position="45"/>
        <end position="233"/>
    </location>
</feature>
<keyword evidence="7 22" id="KW-0645">Protease</keyword>
<evidence type="ECO:0000256" key="21">
    <source>
        <dbReference type="PIRSR" id="PIRSR634016-4"/>
    </source>
</evidence>
<dbReference type="Pfam" id="PF11838">
    <property type="entry name" value="ERAP1_C"/>
    <property type="match status" value="1"/>
</dbReference>
<keyword evidence="10 23" id="KW-0732">Signal</keyword>
<dbReference type="Pfam" id="PF17900">
    <property type="entry name" value="Peptidase_M1_N"/>
    <property type="match status" value="1"/>
</dbReference>
<dbReference type="GO" id="GO:0008270">
    <property type="term" value="F:zinc ion binding"/>
    <property type="evidence" value="ECO:0007669"/>
    <property type="project" value="UniProtKB-UniRule"/>
</dbReference>
<evidence type="ECO:0000256" key="6">
    <source>
        <dbReference type="ARBA" id="ARBA00022622"/>
    </source>
</evidence>
<keyword evidence="13" id="KW-1133">Transmembrane helix</keyword>
<reference evidence="28 29" key="1">
    <citation type="submission" date="2025-04" db="UniProtKB">
        <authorList>
            <consortium name="RefSeq"/>
        </authorList>
    </citation>
    <scope>IDENTIFICATION</scope>
</reference>
<evidence type="ECO:0000256" key="17">
    <source>
        <dbReference type="ARBA" id="ARBA00023180"/>
    </source>
</evidence>
<evidence type="ECO:0000256" key="2">
    <source>
        <dbReference type="ARBA" id="ARBA00004167"/>
    </source>
</evidence>
<feature type="signal peptide" evidence="23">
    <location>
        <begin position="1"/>
        <end position="20"/>
    </location>
</feature>
<keyword evidence="22 28" id="KW-0031">Aminopeptidase</keyword>
<dbReference type="Gene3D" id="2.60.40.1730">
    <property type="entry name" value="tricorn interacting facor f3 domain"/>
    <property type="match status" value="1"/>
</dbReference>
<dbReference type="InterPro" id="IPR014782">
    <property type="entry name" value="Peptidase_M1_dom"/>
</dbReference>
<dbReference type="PRINTS" id="PR00756">
    <property type="entry name" value="ALADIPTASE"/>
</dbReference>
<dbReference type="GO" id="GO:0006508">
    <property type="term" value="P:proteolysis"/>
    <property type="evidence" value="ECO:0007669"/>
    <property type="project" value="UniProtKB-KW"/>
</dbReference>
<evidence type="ECO:0000256" key="23">
    <source>
        <dbReference type="SAM" id="SignalP"/>
    </source>
</evidence>
<feature type="binding site" evidence="20">
    <location>
        <position position="337"/>
    </location>
    <ligand>
        <name>Zn(2+)</name>
        <dbReference type="ChEBI" id="CHEBI:29105"/>
        <note>catalytic</note>
    </ligand>
</feature>
<proteinExistence type="inferred from homology"/>
<evidence type="ECO:0000256" key="4">
    <source>
        <dbReference type="ARBA" id="ARBA00010136"/>
    </source>
</evidence>
<dbReference type="InterPro" id="IPR042097">
    <property type="entry name" value="Aminopeptidase_N-like_N_sf"/>
</dbReference>
<dbReference type="FunFam" id="1.25.50.20:FF:000001">
    <property type="entry name" value="Aminopeptidase"/>
    <property type="match status" value="1"/>
</dbReference>
<evidence type="ECO:0000256" key="22">
    <source>
        <dbReference type="RuleBase" id="RU364040"/>
    </source>
</evidence>
<evidence type="ECO:0000256" key="19">
    <source>
        <dbReference type="PIRSR" id="PIRSR634016-1"/>
    </source>
</evidence>
<dbReference type="GeneID" id="107272895"/>
<dbReference type="KEGG" id="ccin:107272895"/>
<dbReference type="InterPro" id="IPR027268">
    <property type="entry name" value="Peptidase_M4/M1_CTD_sf"/>
</dbReference>
<keyword evidence="11 22" id="KW-0378">Hydrolase</keyword>
<dbReference type="FunFam" id="1.10.390.10:FF:000016">
    <property type="entry name" value="Glutamyl aminopeptidase"/>
    <property type="match status" value="1"/>
</dbReference>
<comment type="subcellular location">
    <subcellularLocation>
        <location evidence="3">Cell membrane</location>
        <topology evidence="3">Lipid-anchor</topology>
        <topology evidence="3">GPI-anchor</topology>
    </subcellularLocation>
    <subcellularLocation>
        <location evidence="2">Membrane</location>
        <topology evidence="2">Single-pass membrane protein</topology>
    </subcellularLocation>
</comment>
<keyword evidence="16" id="KW-1015">Disulfide bond</keyword>
<dbReference type="AlphaFoldDB" id="A0AAJ7FSG8"/>
<dbReference type="RefSeq" id="XP_015606017.1">
    <property type="nucleotide sequence ID" value="XM_015750531.2"/>
</dbReference>
<dbReference type="RefSeq" id="XP_015606016.1">
    <property type="nucleotide sequence ID" value="XM_015750530.2"/>
</dbReference>
<evidence type="ECO:0000256" key="16">
    <source>
        <dbReference type="ARBA" id="ARBA00023157"/>
    </source>
</evidence>
<evidence type="ECO:0000313" key="29">
    <source>
        <dbReference type="RefSeq" id="XP_015606017.1"/>
    </source>
</evidence>
<dbReference type="Gene3D" id="2.60.40.1910">
    <property type="match status" value="1"/>
</dbReference>
<dbReference type="InterPro" id="IPR001930">
    <property type="entry name" value="Peptidase_M1"/>
</dbReference>
<dbReference type="GO" id="GO:0005886">
    <property type="term" value="C:plasma membrane"/>
    <property type="evidence" value="ECO:0007669"/>
    <property type="project" value="UniProtKB-SubCell"/>
</dbReference>
<feature type="chain" id="PRO_5044708841" description="Aminopeptidase" evidence="23">
    <location>
        <begin position="21"/>
        <end position="956"/>
    </location>
</feature>
<evidence type="ECO:0000256" key="14">
    <source>
        <dbReference type="ARBA" id="ARBA00023049"/>
    </source>
</evidence>
<dbReference type="PANTHER" id="PTHR11533:SF290">
    <property type="entry name" value="AMINOPEPTIDASE"/>
    <property type="match status" value="1"/>
</dbReference>
<dbReference type="PANTHER" id="PTHR11533">
    <property type="entry name" value="PROTEASE M1 ZINC METALLOPROTEASE"/>
    <property type="match status" value="1"/>
</dbReference>
<evidence type="ECO:0000256" key="11">
    <source>
        <dbReference type="ARBA" id="ARBA00022801"/>
    </source>
</evidence>
<evidence type="ECO:0000313" key="27">
    <source>
        <dbReference type="Proteomes" id="UP000694920"/>
    </source>
</evidence>
<dbReference type="GO" id="GO:0005615">
    <property type="term" value="C:extracellular space"/>
    <property type="evidence" value="ECO:0007669"/>
    <property type="project" value="TreeGrafter"/>
</dbReference>
<feature type="binding site" evidence="20">
    <location>
        <position position="360"/>
    </location>
    <ligand>
        <name>Zn(2+)</name>
        <dbReference type="ChEBI" id="CHEBI:29105"/>
        <note>catalytic</note>
    </ligand>
</feature>
<dbReference type="SUPFAM" id="SSF55486">
    <property type="entry name" value="Metalloproteases ('zincins'), catalytic domain"/>
    <property type="match status" value="1"/>
</dbReference>
<dbReference type="InterPro" id="IPR024571">
    <property type="entry name" value="ERAP1-like_C_dom"/>
</dbReference>
<evidence type="ECO:0000259" key="24">
    <source>
        <dbReference type="Pfam" id="PF01433"/>
    </source>
</evidence>
<evidence type="ECO:0000256" key="9">
    <source>
        <dbReference type="ARBA" id="ARBA00022723"/>
    </source>
</evidence>
<keyword evidence="6" id="KW-0336">GPI-anchor</keyword>
<evidence type="ECO:0000256" key="20">
    <source>
        <dbReference type="PIRSR" id="PIRSR634016-3"/>
    </source>
</evidence>
<comment type="similarity">
    <text evidence="4 22">Belongs to the peptidase M1 family.</text>
</comment>
<evidence type="ECO:0000256" key="1">
    <source>
        <dbReference type="ARBA" id="ARBA00000098"/>
    </source>
</evidence>
<keyword evidence="15" id="KW-0472">Membrane</keyword>
<comment type="cofactor">
    <cofactor evidence="20 22">
        <name>Zn(2+)</name>
        <dbReference type="ChEBI" id="CHEBI:29105"/>
    </cofactor>
    <text evidence="20 22">Binds 1 zinc ion per subunit.</text>
</comment>
<sequence>MSKILIGLLIITTLLTVTVSSPISRTVTAITRDDIDYRLPNNSIPISYKVALIPHLTVGNFKFDGEISIDLQVVEATSSLTLHTNDLTIDENATSLTGKNTVQTISNHTYDLTRHFLMINTATVLAPGNYTLNIKYIGNLNNAMRGFYRSSYINDNGETVWLGTTQFEPTHARQAFPCYDEPALKATFDISIKHSVNYTAISNMPVLRQSEVNATEDTIWTYFETTPIMSTYLVAFIVSDYGYISNVNQTYRVWVRKNALAYAQYAYDIGLVELDLMENYTGVAYNLPKMDQAGIPDFSAGAMENWGLVTYRESYFLNQENVTRVNIHQYTATVISHEFAHQWFGNLVGPAWWKYLWLNEGFARYYQYYITDMAEDNWRTVDQFVIKVQQGAAFVDDGMATSHPLNYDVGSPSEISAIFDTISYSKGACVIRMMQHFMSEEVFKAGLTKYLNARAYSYADSDDLFEGLQAAVNESYILPVHLSIKEIMDTWVEQMGYPVITVVRNYTTGTAVLTQERFLLTESTVSDNHDYKWWVPINYVLESNPDFRDTLADDWIRAQDESIIVNIDNSMDLWLIINKQQTGYYRVNYDDTNWALITKYLNSNKYKNIHVHNRAQLIDDSLNLARSGRLSYSVTFDLLTHLVQEVDYVPWYAAFTGFSFLKRMLANTKEYDTFKAFVLHLVTALVEDVGYDALKDDEHLTKFNRPNALTWACNYGHVACLSTAQEKLLAYLDAPDTYFIDPNLKTFVLCAGIRASDTSTWNNLYARYQQTTVSAEKTEILTALGCSNNKNILKNYLQLTLNDSALESSVSPSVFYAVYSGSEVGIDVALDFIIDNALAIFVADGHNKNIGTYLTGIGYRITTKEQYEKLSTFLEQQVSIVADTGATGIAYAKSNLQWIEKHEPTIRGWLKEWTDISTEPGTEPSTEPSTESGNSATVFTTSLSLSMVTLLLHCIQ</sequence>
<keyword evidence="8" id="KW-0812">Transmembrane</keyword>
<evidence type="ECO:0000256" key="10">
    <source>
        <dbReference type="ARBA" id="ARBA00022729"/>
    </source>
</evidence>
<evidence type="ECO:0000256" key="7">
    <source>
        <dbReference type="ARBA" id="ARBA00022670"/>
    </source>
</evidence>
<evidence type="ECO:0000256" key="13">
    <source>
        <dbReference type="ARBA" id="ARBA00022989"/>
    </source>
</evidence>
<evidence type="ECO:0000256" key="12">
    <source>
        <dbReference type="ARBA" id="ARBA00022833"/>
    </source>
</evidence>
<dbReference type="FunFam" id="2.60.40.1910:FF:000008">
    <property type="entry name" value="Aminopeptidase"/>
    <property type="match status" value="1"/>
</dbReference>
<dbReference type="SUPFAM" id="SSF63737">
    <property type="entry name" value="Leukotriene A4 hydrolase N-terminal domain"/>
    <property type="match status" value="1"/>
</dbReference>
<dbReference type="Proteomes" id="UP000694920">
    <property type="component" value="Unplaced"/>
</dbReference>
<keyword evidence="18" id="KW-0449">Lipoprotein</keyword>
<name>A0AAJ7FSG8_CEPCN</name>
<dbReference type="Gene3D" id="1.25.50.20">
    <property type="match status" value="1"/>
</dbReference>
<dbReference type="GO" id="GO:0043171">
    <property type="term" value="P:peptide catabolic process"/>
    <property type="evidence" value="ECO:0007669"/>
    <property type="project" value="TreeGrafter"/>
</dbReference>
<dbReference type="InterPro" id="IPR034016">
    <property type="entry name" value="M1_APN-typ"/>
</dbReference>
<evidence type="ECO:0000256" key="15">
    <source>
        <dbReference type="ARBA" id="ARBA00023136"/>
    </source>
</evidence>
<feature type="site" description="Transition state stabilizer" evidence="21">
    <location>
        <position position="424"/>
    </location>
</feature>
<keyword evidence="5" id="KW-1003">Cell membrane</keyword>
<dbReference type="EC" id="3.4.11.-" evidence="22"/>
<protein>
    <recommendedName>
        <fullName evidence="22">Aminopeptidase</fullName>
        <ecNumber evidence="22">3.4.11.-</ecNumber>
    </recommendedName>
</protein>
<feature type="domain" description="Peptidase M1 membrane alanine aminopeptidase" evidence="24">
    <location>
        <begin position="265"/>
        <end position="491"/>
    </location>
</feature>
<keyword evidence="17" id="KW-0325">Glycoprotein</keyword>